<dbReference type="AlphaFoldDB" id="A0A2H1VEW7"/>
<organism evidence="1">
    <name type="scientific">Spodoptera frugiperda</name>
    <name type="common">Fall armyworm</name>
    <dbReference type="NCBI Taxonomy" id="7108"/>
    <lineage>
        <taxon>Eukaryota</taxon>
        <taxon>Metazoa</taxon>
        <taxon>Ecdysozoa</taxon>
        <taxon>Arthropoda</taxon>
        <taxon>Hexapoda</taxon>
        <taxon>Insecta</taxon>
        <taxon>Pterygota</taxon>
        <taxon>Neoptera</taxon>
        <taxon>Endopterygota</taxon>
        <taxon>Lepidoptera</taxon>
        <taxon>Glossata</taxon>
        <taxon>Ditrysia</taxon>
        <taxon>Noctuoidea</taxon>
        <taxon>Noctuidae</taxon>
        <taxon>Amphipyrinae</taxon>
        <taxon>Spodoptera</taxon>
    </lineage>
</organism>
<accession>A0A2H1VEW7</accession>
<reference evidence="1" key="1">
    <citation type="submission" date="2016-07" db="EMBL/GenBank/DDBJ databases">
        <authorList>
            <person name="Bretaudeau A."/>
        </authorList>
    </citation>
    <scope>NUCLEOTIDE SEQUENCE</scope>
    <source>
        <strain evidence="1">Rice</strain>
        <tissue evidence="1">Whole body</tissue>
    </source>
</reference>
<protein>
    <submittedName>
        <fullName evidence="1">SFRICE_026277</fullName>
    </submittedName>
</protein>
<evidence type="ECO:0000313" key="1">
    <source>
        <dbReference type="EMBL" id="SOQ39375.1"/>
    </source>
</evidence>
<name>A0A2H1VEW7_SPOFR</name>
<dbReference type="EMBL" id="ODYU01002198">
    <property type="protein sequence ID" value="SOQ39375.1"/>
    <property type="molecule type" value="Genomic_DNA"/>
</dbReference>
<gene>
    <name evidence="1" type="ORF">SFRICE_026277</name>
</gene>
<sequence>MFDDESNKGDYAVAVRRQHYKPVNEQTDHLMSLTANRKLLKANPPLTSVTGDHQDVPTMNLERRAEDYLAGNRGFCHLKKGVKE</sequence>
<proteinExistence type="predicted"/>